<reference evidence="2" key="1">
    <citation type="journal article" date="2023" name="Front. Plant Sci.">
        <title>Chromosomal-level genome assembly of Melastoma candidum provides insights into trichome evolution.</title>
        <authorList>
            <person name="Zhong Y."/>
            <person name="Wu W."/>
            <person name="Sun C."/>
            <person name="Zou P."/>
            <person name="Liu Y."/>
            <person name="Dai S."/>
            <person name="Zhou R."/>
        </authorList>
    </citation>
    <scope>NUCLEOTIDE SEQUENCE [LARGE SCALE GENOMIC DNA]</scope>
</reference>
<keyword evidence="2" id="KW-1185">Reference proteome</keyword>
<dbReference type="EMBL" id="CM042891">
    <property type="protein sequence ID" value="KAI4304826.1"/>
    <property type="molecule type" value="Genomic_DNA"/>
</dbReference>
<organism evidence="1 2">
    <name type="scientific">Melastoma candidum</name>
    <dbReference type="NCBI Taxonomy" id="119954"/>
    <lineage>
        <taxon>Eukaryota</taxon>
        <taxon>Viridiplantae</taxon>
        <taxon>Streptophyta</taxon>
        <taxon>Embryophyta</taxon>
        <taxon>Tracheophyta</taxon>
        <taxon>Spermatophyta</taxon>
        <taxon>Magnoliopsida</taxon>
        <taxon>eudicotyledons</taxon>
        <taxon>Gunneridae</taxon>
        <taxon>Pentapetalae</taxon>
        <taxon>rosids</taxon>
        <taxon>malvids</taxon>
        <taxon>Myrtales</taxon>
        <taxon>Melastomataceae</taxon>
        <taxon>Melastomatoideae</taxon>
        <taxon>Melastomateae</taxon>
        <taxon>Melastoma</taxon>
    </lineage>
</organism>
<accession>A0ACB9L4T9</accession>
<gene>
    <name evidence="1" type="ORF">MLD38_040291</name>
</gene>
<evidence type="ECO:0000313" key="1">
    <source>
        <dbReference type="EMBL" id="KAI4304826.1"/>
    </source>
</evidence>
<sequence>MCSFVRFQRTHIEELTYWSRSCFGWNSSGFSIGGAALRSSPRILILFCEYFFFQAKNTLLVCNHRSYIHWLVGWLIAQRASVLGNALAIMKKEAKFLPIALQIIGWSMCFSDYVFLSRNWAKDGGRLKSGFERSVDFPMPFWLPPFVDGTQFTKAKLAVAQEFAASKGLPIPRNLVVPRIKVELGLFLFINTSIPLIALNKISFL</sequence>
<proteinExistence type="predicted"/>
<evidence type="ECO:0000313" key="2">
    <source>
        <dbReference type="Proteomes" id="UP001057402"/>
    </source>
</evidence>
<name>A0ACB9L4T9_9MYRT</name>
<dbReference type="Proteomes" id="UP001057402">
    <property type="component" value="Chromosome 12"/>
</dbReference>
<comment type="caution">
    <text evidence="1">The sequence shown here is derived from an EMBL/GenBank/DDBJ whole genome shotgun (WGS) entry which is preliminary data.</text>
</comment>
<protein>
    <submittedName>
        <fullName evidence="1">Uncharacterized protein</fullName>
    </submittedName>
</protein>